<feature type="transmembrane region" description="Helical" evidence="1">
    <location>
        <begin position="37"/>
        <end position="56"/>
    </location>
</feature>
<gene>
    <name evidence="2" type="ORF">QE399_004074</name>
</gene>
<evidence type="ECO:0000313" key="2">
    <source>
        <dbReference type="EMBL" id="MDR6216385.1"/>
    </source>
</evidence>
<feature type="transmembrane region" description="Helical" evidence="1">
    <location>
        <begin position="89"/>
        <end position="109"/>
    </location>
</feature>
<feature type="transmembrane region" description="Helical" evidence="1">
    <location>
        <begin position="222"/>
        <end position="243"/>
    </location>
</feature>
<feature type="transmembrane region" description="Helical" evidence="1">
    <location>
        <begin position="284"/>
        <end position="303"/>
    </location>
</feature>
<feature type="transmembrane region" description="Helical" evidence="1">
    <location>
        <begin position="315"/>
        <end position="338"/>
    </location>
</feature>
<sequence>MNHLLDPAILFFVLGLAAGLLRSNLEVPAPLSRFLSLYLLMALGLKGGFALAQSGWTAQVSAAMGCALVLAVAVPAIAWCVLRRLLPPFDAAAVAATYGSVSAVTFVTASHLLEQQGTPAGGYMAAAMALMESPAIVLAVVMAQWLRQPVAAPAAVRADGQAVLAGGPLGVSAPAPQGPRLAQVLREALTDGGAVLLLGALLVGLVTGAQGEQAMHPFTVDLFKGLLAFFLLDMGLLTARSLSGLGGLGPQRLPLALFAVVGPVVHGLLALGLAKLAGLAVPEATLLAVLGASASYIAVPAVLRHAMPEARPALYVGLSLGITFPFNLVLGIPLYGAAAQWWLG</sequence>
<dbReference type="PANTHER" id="PTHR40400:SF1">
    <property type="entry name" value="SLR1512 PROTEIN"/>
    <property type="match status" value="1"/>
</dbReference>
<feature type="transmembrane region" description="Helical" evidence="1">
    <location>
        <begin position="255"/>
        <end position="278"/>
    </location>
</feature>
<dbReference type="EMBL" id="JAVIZX010000001">
    <property type="protein sequence ID" value="MDR6216385.1"/>
    <property type="molecule type" value="Genomic_DNA"/>
</dbReference>
<evidence type="ECO:0008006" key="4">
    <source>
        <dbReference type="Google" id="ProtNLM"/>
    </source>
</evidence>
<keyword evidence="1" id="KW-0812">Transmembrane</keyword>
<feature type="transmembrane region" description="Helical" evidence="1">
    <location>
        <begin position="62"/>
        <end position="82"/>
    </location>
</feature>
<dbReference type="PANTHER" id="PTHR40400">
    <property type="entry name" value="SLR1512 PROTEIN"/>
    <property type="match status" value="1"/>
</dbReference>
<protein>
    <recommendedName>
        <fullName evidence="4">Sodium-dependent bicarbonate transport family permease</fullName>
    </recommendedName>
</protein>
<feature type="transmembrane region" description="Helical" evidence="1">
    <location>
        <begin position="6"/>
        <end position="25"/>
    </location>
</feature>
<comment type="caution">
    <text evidence="2">The sequence shown here is derived from an EMBL/GenBank/DDBJ whole genome shotgun (WGS) entry which is preliminary data.</text>
</comment>
<reference evidence="2 3" key="1">
    <citation type="submission" date="2023-08" db="EMBL/GenBank/DDBJ databases">
        <title>Functional and genomic diversity of the sorghum phyllosphere microbiome.</title>
        <authorList>
            <person name="Shade A."/>
        </authorList>
    </citation>
    <scope>NUCLEOTIDE SEQUENCE [LARGE SCALE GENOMIC DNA]</scope>
    <source>
        <strain evidence="2 3">SORGH_AS_0335</strain>
    </source>
</reference>
<evidence type="ECO:0000313" key="3">
    <source>
        <dbReference type="Proteomes" id="UP001267710"/>
    </source>
</evidence>
<proteinExistence type="predicted"/>
<dbReference type="InterPro" id="IPR010293">
    <property type="entry name" value="Sbt_1"/>
</dbReference>
<dbReference type="Proteomes" id="UP001267710">
    <property type="component" value="Unassembled WGS sequence"/>
</dbReference>
<organism evidence="2 3">
    <name type="scientific">Paracidovorax wautersii</name>
    <dbReference type="NCBI Taxonomy" id="1177982"/>
    <lineage>
        <taxon>Bacteria</taxon>
        <taxon>Pseudomonadati</taxon>
        <taxon>Pseudomonadota</taxon>
        <taxon>Betaproteobacteria</taxon>
        <taxon>Burkholderiales</taxon>
        <taxon>Comamonadaceae</taxon>
        <taxon>Paracidovorax</taxon>
    </lineage>
</organism>
<feature type="transmembrane region" description="Helical" evidence="1">
    <location>
        <begin position="121"/>
        <end position="141"/>
    </location>
</feature>
<dbReference type="Pfam" id="PF05982">
    <property type="entry name" value="Sbt_1"/>
    <property type="match status" value="1"/>
</dbReference>
<name>A0ABU1IGN9_9BURK</name>
<dbReference type="RefSeq" id="WP_309831745.1">
    <property type="nucleotide sequence ID" value="NZ_JAVIZX010000001.1"/>
</dbReference>
<keyword evidence="3" id="KW-1185">Reference proteome</keyword>
<evidence type="ECO:0000256" key="1">
    <source>
        <dbReference type="SAM" id="Phobius"/>
    </source>
</evidence>
<keyword evidence="1" id="KW-1133">Transmembrane helix</keyword>
<feature type="transmembrane region" description="Helical" evidence="1">
    <location>
        <begin position="188"/>
        <end position="210"/>
    </location>
</feature>
<keyword evidence="1" id="KW-0472">Membrane</keyword>
<accession>A0ABU1IGN9</accession>